<reference evidence="2 3" key="1">
    <citation type="submission" date="2012-04" db="EMBL/GenBank/DDBJ databases">
        <title>The Genome Sequence of Saprolegnia declina VS20.</title>
        <authorList>
            <consortium name="The Broad Institute Genome Sequencing Platform"/>
            <person name="Russ C."/>
            <person name="Nusbaum C."/>
            <person name="Tyler B."/>
            <person name="van West P."/>
            <person name="Dieguez-Uribeondo J."/>
            <person name="de Bruijn I."/>
            <person name="Tripathy S."/>
            <person name="Jiang R."/>
            <person name="Young S.K."/>
            <person name="Zeng Q."/>
            <person name="Gargeya S."/>
            <person name="Fitzgerald M."/>
            <person name="Haas B."/>
            <person name="Abouelleil A."/>
            <person name="Alvarado L."/>
            <person name="Arachchi H.M."/>
            <person name="Berlin A."/>
            <person name="Chapman S.B."/>
            <person name="Goldberg J."/>
            <person name="Griggs A."/>
            <person name="Gujja S."/>
            <person name="Hansen M."/>
            <person name="Howarth C."/>
            <person name="Imamovic A."/>
            <person name="Larimer J."/>
            <person name="McCowen C."/>
            <person name="Montmayeur A."/>
            <person name="Murphy C."/>
            <person name="Neiman D."/>
            <person name="Pearson M."/>
            <person name="Priest M."/>
            <person name="Roberts A."/>
            <person name="Saif S."/>
            <person name="Shea T."/>
            <person name="Sisk P."/>
            <person name="Sykes S."/>
            <person name="Wortman J."/>
            <person name="Nusbaum C."/>
            <person name="Birren B."/>
        </authorList>
    </citation>
    <scope>NUCLEOTIDE SEQUENCE [LARGE SCALE GENOMIC DNA]</scope>
    <source>
        <strain evidence="2 3">VS20</strain>
    </source>
</reference>
<keyword evidence="3" id="KW-1185">Reference proteome</keyword>
<protein>
    <submittedName>
        <fullName evidence="2">Uncharacterized protein</fullName>
    </submittedName>
</protein>
<feature type="region of interest" description="Disordered" evidence="1">
    <location>
        <begin position="1"/>
        <end position="25"/>
    </location>
</feature>
<dbReference type="EMBL" id="JH767203">
    <property type="protein sequence ID" value="EQC27700.1"/>
    <property type="molecule type" value="Genomic_DNA"/>
</dbReference>
<dbReference type="VEuPathDB" id="FungiDB:SDRG_14454"/>
<dbReference type="AlphaFoldDB" id="T0Q2R9"/>
<dbReference type="RefSeq" id="XP_008618805.1">
    <property type="nucleotide sequence ID" value="XM_008620583.1"/>
</dbReference>
<evidence type="ECO:0000313" key="2">
    <source>
        <dbReference type="EMBL" id="EQC27700.1"/>
    </source>
</evidence>
<dbReference type="GeneID" id="19955181"/>
<dbReference type="InParanoid" id="T0Q2R9"/>
<gene>
    <name evidence="2" type="ORF">SDRG_14454</name>
</gene>
<evidence type="ECO:0000313" key="3">
    <source>
        <dbReference type="Proteomes" id="UP000030762"/>
    </source>
</evidence>
<organism evidence="2 3">
    <name type="scientific">Saprolegnia diclina (strain VS20)</name>
    <dbReference type="NCBI Taxonomy" id="1156394"/>
    <lineage>
        <taxon>Eukaryota</taxon>
        <taxon>Sar</taxon>
        <taxon>Stramenopiles</taxon>
        <taxon>Oomycota</taxon>
        <taxon>Saprolegniomycetes</taxon>
        <taxon>Saprolegniales</taxon>
        <taxon>Saprolegniaceae</taxon>
        <taxon>Saprolegnia</taxon>
    </lineage>
</organism>
<evidence type="ECO:0000256" key="1">
    <source>
        <dbReference type="SAM" id="MobiDB-lite"/>
    </source>
</evidence>
<proteinExistence type="predicted"/>
<dbReference type="Proteomes" id="UP000030762">
    <property type="component" value="Unassembled WGS sequence"/>
</dbReference>
<sequence length="131" mass="14902">MIKVDIASPRPDHPRKCSTGADLVSNPQGGSDDKFDAAACFDELFHFTIWTDEHRILRITEHHAPKLEDDHVLTLMRQTLQLHVLDIVAPEHAKMLLRHIDECQRKCYLELDRTLSLPGFLRPSIEAAAAQ</sequence>
<name>T0Q2R9_SAPDV</name>
<accession>T0Q2R9</accession>